<dbReference type="Pfam" id="PF04055">
    <property type="entry name" value="Radical_SAM"/>
    <property type="match status" value="1"/>
</dbReference>
<dbReference type="SFLD" id="SFLDF00562">
    <property type="entry name" value="HemN-like__clustered_with_heat"/>
    <property type="match status" value="1"/>
</dbReference>
<dbReference type="GO" id="GO:0006779">
    <property type="term" value="P:porphyrin-containing compound biosynthetic process"/>
    <property type="evidence" value="ECO:0007669"/>
    <property type="project" value="InterPro"/>
</dbReference>
<dbReference type="GO" id="GO:0046872">
    <property type="term" value="F:metal ion binding"/>
    <property type="evidence" value="ECO:0007669"/>
    <property type="project" value="UniProtKB-UniRule"/>
</dbReference>
<dbReference type="InterPro" id="IPR034505">
    <property type="entry name" value="Coproporphyrinogen-III_oxidase"/>
</dbReference>
<keyword evidence="2" id="KW-0143">Chaperone</keyword>
<dbReference type="PANTHER" id="PTHR13932:SF5">
    <property type="entry name" value="RADICAL S-ADENOSYL METHIONINE DOMAIN-CONTAINING PROTEIN 1, MITOCHONDRIAL"/>
    <property type="match status" value="1"/>
</dbReference>
<dbReference type="SFLD" id="SFLDG01065">
    <property type="entry name" value="anaerobic_coproporphyrinogen-I"/>
    <property type="match status" value="1"/>
</dbReference>
<dbReference type="GO" id="GO:0004109">
    <property type="term" value="F:coproporphyrinogen oxidase activity"/>
    <property type="evidence" value="ECO:0007669"/>
    <property type="project" value="InterPro"/>
</dbReference>
<dbReference type="Proteomes" id="UP000321580">
    <property type="component" value="Unassembled WGS sequence"/>
</dbReference>
<dbReference type="SFLD" id="SFLDF00288">
    <property type="entry name" value="HemN-like__clustered_with_nucl"/>
    <property type="match status" value="1"/>
</dbReference>
<keyword evidence="2" id="KW-0963">Cytoplasm</keyword>
<comment type="similarity">
    <text evidence="1">Belongs to the anaerobic coproporphyrinogen-III oxidase family. HemW subfamily.</text>
</comment>
<dbReference type="InterPro" id="IPR006638">
    <property type="entry name" value="Elp3/MiaA/NifB-like_rSAM"/>
</dbReference>
<organism evidence="4 5">
    <name type="scientific">Phaeodactylibacter luteus</name>
    <dbReference type="NCBI Taxonomy" id="1564516"/>
    <lineage>
        <taxon>Bacteria</taxon>
        <taxon>Pseudomonadati</taxon>
        <taxon>Bacteroidota</taxon>
        <taxon>Saprospiria</taxon>
        <taxon>Saprospirales</taxon>
        <taxon>Haliscomenobacteraceae</taxon>
        <taxon>Phaeodactylibacter</taxon>
    </lineage>
</organism>
<dbReference type="GO" id="GO:0005737">
    <property type="term" value="C:cytoplasm"/>
    <property type="evidence" value="ECO:0007669"/>
    <property type="project" value="UniProtKB-SubCell"/>
</dbReference>
<sequence>MPGLYLHIPFCKQACHYCNFHFSTSLKYRGEMVKAIARELGFRKDYLTDKRLDSIYFGGGTPSLLTAAELAFLFEAISRHFEVSPGAEVTLEANPDDLTPERLASLRQSAVNRLSIGLQSFSEEDLRFFNRAHSADEAARCLDLALEAGFDDLSVDLIYGSPTTTDAQWERNLDEVFRRRIPHLSCYALTVEPQTALDHFVRKGKAPQVDEAQAARQFSYLAQRAASEGYAHYEISNFALPGRYARHNSSYWKGEHYLGVGPSAHSFDGASRQWNVAHNAKYLKALQSESPQGFFEREELSVADRYNEYIMTGLRTSWGVSLEQIQAIDPQAAPHFQREAHIFLEQGQLVQSGGRFFLSPQARFLADGIAAALFW</sequence>
<keyword evidence="2" id="KW-0479">Metal-binding</keyword>
<evidence type="ECO:0000256" key="1">
    <source>
        <dbReference type="ARBA" id="ARBA00006100"/>
    </source>
</evidence>
<dbReference type="SUPFAM" id="SSF102114">
    <property type="entry name" value="Radical SAM enzymes"/>
    <property type="match status" value="1"/>
</dbReference>
<proteinExistence type="inferred from homology"/>
<dbReference type="InterPro" id="IPR023404">
    <property type="entry name" value="rSAM_horseshoe"/>
</dbReference>
<dbReference type="SFLD" id="SFLDS00029">
    <property type="entry name" value="Radical_SAM"/>
    <property type="match status" value="1"/>
</dbReference>
<keyword evidence="2" id="KW-0408">Iron</keyword>
<dbReference type="InterPro" id="IPR010723">
    <property type="entry name" value="HemN_C"/>
</dbReference>
<dbReference type="PROSITE" id="PS51918">
    <property type="entry name" value="RADICAL_SAM"/>
    <property type="match status" value="1"/>
</dbReference>
<gene>
    <name evidence="4" type="primary">hemW</name>
    <name evidence="4" type="ORF">FRY97_13545</name>
</gene>
<comment type="subcellular location">
    <subcellularLocation>
        <location evidence="2">Cytoplasm</location>
    </subcellularLocation>
</comment>
<keyword evidence="2" id="KW-0004">4Fe-4S</keyword>
<comment type="function">
    <text evidence="2">Probably acts as a heme chaperone, transferring heme to an unknown acceptor. Binds one molecule of heme per monomer, possibly covalently. Binds 1 [4Fe-4S] cluster. The cluster is coordinated with 3 cysteines and an exchangeable S-adenosyl-L-methionine.</text>
</comment>
<evidence type="ECO:0000313" key="4">
    <source>
        <dbReference type="EMBL" id="TXB62516.1"/>
    </source>
</evidence>
<keyword evidence="5" id="KW-1185">Reference proteome</keyword>
<name>A0A5C6RJA9_9BACT</name>
<dbReference type="AlphaFoldDB" id="A0A5C6RJA9"/>
<dbReference type="NCBIfam" id="TIGR00539">
    <property type="entry name" value="hemN_rel"/>
    <property type="match status" value="1"/>
</dbReference>
<evidence type="ECO:0000313" key="5">
    <source>
        <dbReference type="Proteomes" id="UP000321580"/>
    </source>
</evidence>
<keyword evidence="2" id="KW-0349">Heme</keyword>
<dbReference type="Gene3D" id="3.80.30.20">
    <property type="entry name" value="tm_1862 like domain"/>
    <property type="match status" value="1"/>
</dbReference>
<dbReference type="PANTHER" id="PTHR13932">
    <property type="entry name" value="COPROPORPHYRINIGEN III OXIDASE"/>
    <property type="match status" value="1"/>
</dbReference>
<protein>
    <recommendedName>
        <fullName evidence="2">Heme chaperone HemW</fullName>
    </recommendedName>
</protein>
<reference evidence="4 5" key="1">
    <citation type="submission" date="2019-08" db="EMBL/GenBank/DDBJ databases">
        <title>Genome of Phaeodactylibacter luteus.</title>
        <authorList>
            <person name="Bowman J.P."/>
        </authorList>
    </citation>
    <scope>NUCLEOTIDE SEQUENCE [LARGE SCALE GENOMIC DNA]</scope>
    <source>
        <strain evidence="4 5">KCTC 42180</strain>
    </source>
</reference>
<dbReference type="SMART" id="SM00729">
    <property type="entry name" value="Elp3"/>
    <property type="match status" value="1"/>
</dbReference>
<dbReference type="InterPro" id="IPR058240">
    <property type="entry name" value="rSAM_sf"/>
</dbReference>
<keyword evidence="2" id="KW-0949">S-adenosyl-L-methionine</keyword>
<evidence type="ECO:0000259" key="3">
    <source>
        <dbReference type="PROSITE" id="PS51918"/>
    </source>
</evidence>
<feature type="domain" description="Radical SAM core" evidence="3">
    <location>
        <begin position="1"/>
        <end position="231"/>
    </location>
</feature>
<dbReference type="SFLD" id="SFLDG01082">
    <property type="entry name" value="B12-binding_domain_containing"/>
    <property type="match status" value="1"/>
</dbReference>
<dbReference type="RefSeq" id="WP_147168085.1">
    <property type="nucleotide sequence ID" value="NZ_VOOR01000028.1"/>
</dbReference>
<dbReference type="OrthoDB" id="9808022at2"/>
<dbReference type="CDD" id="cd01335">
    <property type="entry name" value="Radical_SAM"/>
    <property type="match status" value="1"/>
</dbReference>
<comment type="caution">
    <text evidence="4">The sequence shown here is derived from an EMBL/GenBank/DDBJ whole genome shotgun (WGS) entry which is preliminary data.</text>
</comment>
<dbReference type="InterPro" id="IPR007197">
    <property type="entry name" value="rSAM"/>
</dbReference>
<accession>A0A5C6RJA9</accession>
<keyword evidence="2" id="KW-0411">Iron-sulfur</keyword>
<evidence type="ECO:0000256" key="2">
    <source>
        <dbReference type="RuleBase" id="RU364116"/>
    </source>
</evidence>
<dbReference type="InterPro" id="IPR004559">
    <property type="entry name" value="HemW-like"/>
</dbReference>
<dbReference type="EMBL" id="VOOR01000028">
    <property type="protein sequence ID" value="TXB62516.1"/>
    <property type="molecule type" value="Genomic_DNA"/>
</dbReference>
<dbReference type="GO" id="GO:0051539">
    <property type="term" value="F:4 iron, 4 sulfur cluster binding"/>
    <property type="evidence" value="ECO:0007669"/>
    <property type="project" value="UniProtKB-UniRule"/>
</dbReference>
<dbReference type="Pfam" id="PF06969">
    <property type="entry name" value="HemN_C"/>
    <property type="match status" value="1"/>
</dbReference>